<keyword evidence="3" id="KW-0808">Transferase</keyword>
<dbReference type="PROSITE" id="PS50011">
    <property type="entry name" value="PROTEIN_KINASE_DOM"/>
    <property type="match status" value="1"/>
</dbReference>
<evidence type="ECO:0000256" key="6">
    <source>
        <dbReference type="ARBA" id="ARBA00022840"/>
    </source>
</evidence>
<keyword evidence="2" id="KW-0723">Serine/threonine-protein kinase</keyword>
<dbReference type="EC" id="2.7.11.1" evidence="1"/>
<sequence length="365" mass="40374">MSGRLNGRYELGEVLGYGGMSEVRAARDTLLNRDVAIKILRKDLARNHNFLERFRREARNSARLNHPNIVAIYDTGESATDDGILAYIVMERLNGRTLRNLVGTEGPLPIKNALKISAQVANALDYSHQMGIVHRDIKPANIMITLTGVPKVMDFGISRAADDMKSLTQASTVFGTAQYISPEHAMGKTIDYRADIYSLGCVLYECLTGQPPFQAETAVAVACKHVQDTPKPPSIVRPEISPALDAVVLKALEKQPENRFDNAGDFQEALEDILGEHVAPRVHLPDYQKMLTALLAVLLMPRVLPARAVLRVFRRVLPVAMLLGVLITPRTLRTLRTPRILRSGDVVLPSRTGGRVWGRRSAAQY</sequence>
<evidence type="ECO:0000256" key="2">
    <source>
        <dbReference type="ARBA" id="ARBA00022527"/>
    </source>
</evidence>
<evidence type="ECO:0000313" key="11">
    <source>
        <dbReference type="EMBL" id="PZP88392.1"/>
    </source>
</evidence>
<comment type="catalytic activity">
    <reaction evidence="8">
        <text>L-seryl-[protein] + ATP = O-phospho-L-seryl-[protein] + ADP + H(+)</text>
        <dbReference type="Rhea" id="RHEA:17989"/>
        <dbReference type="Rhea" id="RHEA-COMP:9863"/>
        <dbReference type="Rhea" id="RHEA-COMP:11604"/>
        <dbReference type="ChEBI" id="CHEBI:15378"/>
        <dbReference type="ChEBI" id="CHEBI:29999"/>
        <dbReference type="ChEBI" id="CHEBI:30616"/>
        <dbReference type="ChEBI" id="CHEBI:83421"/>
        <dbReference type="ChEBI" id="CHEBI:456216"/>
        <dbReference type="EC" id="2.7.11.1"/>
    </reaction>
</comment>
<evidence type="ECO:0000256" key="9">
    <source>
        <dbReference type="PROSITE-ProRule" id="PRU10141"/>
    </source>
</evidence>
<evidence type="ECO:0000259" key="10">
    <source>
        <dbReference type="PROSITE" id="PS50011"/>
    </source>
</evidence>
<dbReference type="Proteomes" id="UP000248606">
    <property type="component" value="Unassembled WGS sequence"/>
</dbReference>
<dbReference type="SUPFAM" id="SSF56112">
    <property type="entry name" value="Protein kinase-like (PK-like)"/>
    <property type="match status" value="1"/>
</dbReference>
<dbReference type="PANTHER" id="PTHR43289:SF6">
    <property type="entry name" value="SERINE_THREONINE-PROTEIN KINASE NEKL-3"/>
    <property type="match status" value="1"/>
</dbReference>
<dbReference type="Gene3D" id="3.30.200.20">
    <property type="entry name" value="Phosphorylase Kinase, domain 1"/>
    <property type="match status" value="1"/>
</dbReference>
<dbReference type="FunFam" id="1.10.510.10:FF:000021">
    <property type="entry name" value="Serine/threonine protein kinase"/>
    <property type="match status" value="1"/>
</dbReference>
<keyword evidence="5" id="KW-0418">Kinase</keyword>
<comment type="catalytic activity">
    <reaction evidence="7">
        <text>L-threonyl-[protein] + ATP = O-phospho-L-threonyl-[protein] + ADP + H(+)</text>
        <dbReference type="Rhea" id="RHEA:46608"/>
        <dbReference type="Rhea" id="RHEA-COMP:11060"/>
        <dbReference type="Rhea" id="RHEA-COMP:11605"/>
        <dbReference type="ChEBI" id="CHEBI:15378"/>
        <dbReference type="ChEBI" id="CHEBI:30013"/>
        <dbReference type="ChEBI" id="CHEBI:30616"/>
        <dbReference type="ChEBI" id="CHEBI:61977"/>
        <dbReference type="ChEBI" id="CHEBI:456216"/>
        <dbReference type="EC" id="2.7.11.1"/>
    </reaction>
</comment>
<organism evidence="11 12">
    <name type="scientific">Lawsonella clevelandensis</name>
    <dbReference type="NCBI Taxonomy" id="1528099"/>
    <lineage>
        <taxon>Bacteria</taxon>
        <taxon>Bacillati</taxon>
        <taxon>Actinomycetota</taxon>
        <taxon>Actinomycetes</taxon>
        <taxon>Mycobacteriales</taxon>
        <taxon>Lawsonellaceae</taxon>
        <taxon>Lawsonella</taxon>
    </lineage>
</organism>
<feature type="binding site" evidence="9">
    <location>
        <position position="38"/>
    </location>
    <ligand>
        <name>ATP</name>
        <dbReference type="ChEBI" id="CHEBI:30616"/>
    </ligand>
</feature>
<name>A0A2W5K7E3_9ACTN</name>
<dbReference type="FunFam" id="3.30.200.20:FF:000035">
    <property type="entry name" value="Serine/threonine protein kinase Stk1"/>
    <property type="match status" value="1"/>
</dbReference>
<dbReference type="GO" id="GO:0004674">
    <property type="term" value="F:protein serine/threonine kinase activity"/>
    <property type="evidence" value="ECO:0007669"/>
    <property type="project" value="UniProtKB-KW"/>
</dbReference>
<dbReference type="PANTHER" id="PTHR43289">
    <property type="entry name" value="MITOGEN-ACTIVATED PROTEIN KINASE KINASE KINASE 20-RELATED"/>
    <property type="match status" value="1"/>
</dbReference>
<evidence type="ECO:0000256" key="7">
    <source>
        <dbReference type="ARBA" id="ARBA00047899"/>
    </source>
</evidence>
<dbReference type="Pfam" id="PF00069">
    <property type="entry name" value="Pkinase"/>
    <property type="match status" value="1"/>
</dbReference>
<gene>
    <name evidence="11" type="ORF">DI579_06705</name>
</gene>
<dbReference type="InterPro" id="IPR008271">
    <property type="entry name" value="Ser/Thr_kinase_AS"/>
</dbReference>
<evidence type="ECO:0000313" key="12">
    <source>
        <dbReference type="Proteomes" id="UP000248606"/>
    </source>
</evidence>
<dbReference type="EMBL" id="QFOZ01000012">
    <property type="protein sequence ID" value="PZP88392.1"/>
    <property type="molecule type" value="Genomic_DNA"/>
</dbReference>
<keyword evidence="4 9" id="KW-0547">Nucleotide-binding</keyword>
<comment type="caution">
    <text evidence="11">The sequence shown here is derived from an EMBL/GenBank/DDBJ whole genome shotgun (WGS) entry which is preliminary data.</text>
</comment>
<proteinExistence type="predicted"/>
<evidence type="ECO:0000256" key="4">
    <source>
        <dbReference type="ARBA" id="ARBA00022741"/>
    </source>
</evidence>
<evidence type="ECO:0000256" key="8">
    <source>
        <dbReference type="ARBA" id="ARBA00048679"/>
    </source>
</evidence>
<dbReference type="PROSITE" id="PS00108">
    <property type="entry name" value="PROTEIN_KINASE_ST"/>
    <property type="match status" value="1"/>
</dbReference>
<evidence type="ECO:0000256" key="1">
    <source>
        <dbReference type="ARBA" id="ARBA00012513"/>
    </source>
</evidence>
<dbReference type="InterPro" id="IPR011009">
    <property type="entry name" value="Kinase-like_dom_sf"/>
</dbReference>
<dbReference type="AlphaFoldDB" id="A0A2W5K7E3"/>
<dbReference type="SMART" id="SM00220">
    <property type="entry name" value="S_TKc"/>
    <property type="match status" value="1"/>
</dbReference>
<dbReference type="GO" id="GO:0005524">
    <property type="term" value="F:ATP binding"/>
    <property type="evidence" value="ECO:0007669"/>
    <property type="project" value="UniProtKB-UniRule"/>
</dbReference>
<dbReference type="RefSeq" id="WP_303678976.1">
    <property type="nucleotide sequence ID" value="NZ_QFOZ01000012.1"/>
</dbReference>
<dbReference type="GO" id="GO:0045717">
    <property type="term" value="P:negative regulation of fatty acid biosynthetic process"/>
    <property type="evidence" value="ECO:0007669"/>
    <property type="project" value="UniProtKB-ARBA"/>
</dbReference>
<dbReference type="InterPro" id="IPR017441">
    <property type="entry name" value="Protein_kinase_ATP_BS"/>
</dbReference>
<dbReference type="CDD" id="cd14014">
    <property type="entry name" value="STKc_PknB_like"/>
    <property type="match status" value="1"/>
</dbReference>
<reference evidence="11 12" key="1">
    <citation type="submission" date="2017-08" db="EMBL/GenBank/DDBJ databases">
        <title>Infants hospitalized years apart are colonized by the same room-sourced microbial strains.</title>
        <authorList>
            <person name="Brooks B."/>
            <person name="Olm M.R."/>
            <person name="Firek B.A."/>
            <person name="Baker R."/>
            <person name="Thomas B.C."/>
            <person name="Morowitz M.J."/>
            <person name="Banfield J.F."/>
        </authorList>
    </citation>
    <scope>NUCLEOTIDE SEQUENCE [LARGE SCALE GENOMIC DNA]</scope>
    <source>
        <strain evidence="11">S2_006_000_R1_57</strain>
    </source>
</reference>
<dbReference type="PROSITE" id="PS00107">
    <property type="entry name" value="PROTEIN_KINASE_ATP"/>
    <property type="match status" value="1"/>
</dbReference>
<evidence type="ECO:0000256" key="5">
    <source>
        <dbReference type="ARBA" id="ARBA00022777"/>
    </source>
</evidence>
<dbReference type="InterPro" id="IPR000719">
    <property type="entry name" value="Prot_kinase_dom"/>
</dbReference>
<accession>A0A2W5K7E3</accession>
<keyword evidence="6 9" id="KW-0067">ATP-binding</keyword>
<feature type="domain" description="Protein kinase" evidence="10">
    <location>
        <begin position="9"/>
        <end position="274"/>
    </location>
</feature>
<protein>
    <recommendedName>
        <fullName evidence="1">non-specific serine/threonine protein kinase</fullName>
        <ecNumber evidence="1">2.7.11.1</ecNumber>
    </recommendedName>
</protein>
<evidence type="ECO:0000256" key="3">
    <source>
        <dbReference type="ARBA" id="ARBA00022679"/>
    </source>
</evidence>
<dbReference type="Gene3D" id="1.10.510.10">
    <property type="entry name" value="Transferase(Phosphotransferase) domain 1"/>
    <property type="match status" value="1"/>
</dbReference>